<organism evidence="1 2">
    <name type="scientific">Xenopus laevis</name>
    <name type="common">African clawed frog</name>
    <dbReference type="NCBI Taxonomy" id="8355"/>
    <lineage>
        <taxon>Eukaryota</taxon>
        <taxon>Metazoa</taxon>
        <taxon>Chordata</taxon>
        <taxon>Craniata</taxon>
        <taxon>Vertebrata</taxon>
        <taxon>Euteleostomi</taxon>
        <taxon>Amphibia</taxon>
        <taxon>Batrachia</taxon>
        <taxon>Anura</taxon>
        <taxon>Pipoidea</taxon>
        <taxon>Pipidae</taxon>
        <taxon>Xenopodinae</taxon>
        <taxon>Xenopus</taxon>
        <taxon>Xenopus</taxon>
    </lineage>
</organism>
<dbReference type="AlphaFoldDB" id="A0A974I0X4"/>
<dbReference type="Proteomes" id="UP000694892">
    <property type="component" value="Chromosome 1S"/>
</dbReference>
<protein>
    <submittedName>
        <fullName evidence="1">Uncharacterized protein</fullName>
    </submittedName>
</protein>
<reference evidence="2" key="1">
    <citation type="journal article" date="2016" name="Nature">
        <title>Genome evolution in the allotetraploid frog Xenopus laevis.</title>
        <authorList>
            <person name="Session A.M."/>
            <person name="Uno Y."/>
            <person name="Kwon T."/>
            <person name="Chapman J.A."/>
            <person name="Toyoda A."/>
            <person name="Takahashi S."/>
            <person name="Fukui A."/>
            <person name="Hikosaka A."/>
            <person name="Suzuki A."/>
            <person name="Kondo M."/>
            <person name="van Heeringen S.J."/>
            <person name="Quigley I."/>
            <person name="Heinz S."/>
            <person name="Ogino H."/>
            <person name="Ochi H."/>
            <person name="Hellsten U."/>
            <person name="Lyons J.B."/>
            <person name="Simakov O."/>
            <person name="Putnam N."/>
            <person name="Stites J."/>
            <person name="Kuroki Y."/>
            <person name="Tanaka T."/>
            <person name="Michiue T."/>
            <person name="Watanabe M."/>
            <person name="Bogdanovic O."/>
            <person name="Lister R."/>
            <person name="Georgiou G."/>
            <person name="Paranjpe S.S."/>
            <person name="van Kruijsbergen I."/>
            <person name="Shu S."/>
            <person name="Carlson J."/>
            <person name="Kinoshita T."/>
            <person name="Ohta Y."/>
            <person name="Mawaribuchi S."/>
            <person name="Jenkins J."/>
            <person name="Grimwood J."/>
            <person name="Schmutz J."/>
            <person name="Mitros T."/>
            <person name="Mozaffari S.V."/>
            <person name="Suzuki Y."/>
            <person name="Haramoto Y."/>
            <person name="Yamamoto T.S."/>
            <person name="Takagi C."/>
            <person name="Heald R."/>
            <person name="Miller K."/>
            <person name="Haudenschild C."/>
            <person name="Kitzman J."/>
            <person name="Nakayama T."/>
            <person name="Izutsu Y."/>
            <person name="Robert J."/>
            <person name="Fortriede J."/>
            <person name="Burns K."/>
            <person name="Lotay V."/>
            <person name="Karimi K."/>
            <person name="Yasuoka Y."/>
            <person name="Dichmann D.S."/>
            <person name="Flajnik M.F."/>
            <person name="Houston D.W."/>
            <person name="Shendure J."/>
            <person name="DuPasquier L."/>
            <person name="Vize P.D."/>
            <person name="Zorn A.M."/>
            <person name="Ito M."/>
            <person name="Marcotte E.M."/>
            <person name="Wallingford J.B."/>
            <person name="Ito Y."/>
            <person name="Asashima M."/>
            <person name="Ueno N."/>
            <person name="Matsuda Y."/>
            <person name="Veenstra G.J."/>
            <person name="Fujiyama A."/>
            <person name="Harland R.M."/>
            <person name="Taira M."/>
            <person name="Rokhsar D.S."/>
        </authorList>
    </citation>
    <scope>NUCLEOTIDE SEQUENCE [LARGE SCALE GENOMIC DNA]</scope>
    <source>
        <strain evidence="2">J</strain>
    </source>
</reference>
<evidence type="ECO:0000313" key="2">
    <source>
        <dbReference type="Proteomes" id="UP000694892"/>
    </source>
</evidence>
<name>A0A974I0X4_XENLA</name>
<proteinExistence type="predicted"/>
<accession>A0A974I0X4</accession>
<evidence type="ECO:0000313" key="1">
    <source>
        <dbReference type="EMBL" id="OCT97383.1"/>
    </source>
</evidence>
<dbReference type="EMBL" id="CM004467">
    <property type="protein sequence ID" value="OCT97383.1"/>
    <property type="molecule type" value="Genomic_DNA"/>
</dbReference>
<sequence length="126" mass="14578">MSLSNLRFLRCIISVFRFSMNVFKSLSNLLNSSLYSCSFNCSQICFCCNLMDSNSSILCFFKSNMRLQEHSCRTCFHCVLHSTGVSSNEGKICIHNPLGTIRRIIHSSRQITFQNTFNLLRKSFYF</sequence>
<gene>
    <name evidence="1" type="ORF">XELAEV_18009605mg</name>
</gene>